<dbReference type="Proteomes" id="UP000266118">
    <property type="component" value="Chromosome"/>
</dbReference>
<proteinExistence type="predicted"/>
<evidence type="ECO:0000313" key="2">
    <source>
        <dbReference type="Proteomes" id="UP000266118"/>
    </source>
</evidence>
<gene>
    <name evidence="1" type="ORF">D6B99_11770</name>
</gene>
<dbReference type="KEGG" id="ark:D6B99_11770"/>
<reference evidence="1 2" key="1">
    <citation type="submission" date="2018-09" db="EMBL/GenBank/DDBJ databases">
        <title>Arachidicoccus sp. nov., a bacterium isolated from soil.</title>
        <authorList>
            <person name="Weon H.-Y."/>
            <person name="Kwon S.-W."/>
            <person name="Lee S.A."/>
        </authorList>
    </citation>
    <scope>NUCLEOTIDE SEQUENCE [LARGE SCALE GENOMIC DNA]</scope>
    <source>
        <strain evidence="1 2">KIS59-12</strain>
    </source>
</reference>
<sequence length="86" mass="10148">MGNENETALDRYAQYGAKIQEAILNDKQIQILYAEKAKIYEFAIPIVILKNGKAETNWIDETNHPQLSKINEMIEHRMEQIKEFYF</sequence>
<organism evidence="1 2">
    <name type="scientific">Arachidicoccus soli</name>
    <dbReference type="NCBI Taxonomy" id="2341117"/>
    <lineage>
        <taxon>Bacteria</taxon>
        <taxon>Pseudomonadati</taxon>
        <taxon>Bacteroidota</taxon>
        <taxon>Chitinophagia</taxon>
        <taxon>Chitinophagales</taxon>
        <taxon>Chitinophagaceae</taxon>
        <taxon>Arachidicoccus</taxon>
    </lineage>
</organism>
<keyword evidence="2" id="KW-1185">Reference proteome</keyword>
<protein>
    <submittedName>
        <fullName evidence="1">Uncharacterized protein</fullName>
    </submittedName>
</protein>
<dbReference type="EMBL" id="CP032489">
    <property type="protein sequence ID" value="AYD48216.1"/>
    <property type="molecule type" value="Genomic_DNA"/>
</dbReference>
<accession>A0A386HRM9</accession>
<evidence type="ECO:0000313" key="1">
    <source>
        <dbReference type="EMBL" id="AYD48216.1"/>
    </source>
</evidence>
<name>A0A386HRM9_9BACT</name>
<dbReference type="AlphaFoldDB" id="A0A386HRM9"/>
<dbReference type="RefSeq" id="WP_119988640.1">
    <property type="nucleotide sequence ID" value="NZ_CP032489.1"/>
</dbReference>